<evidence type="ECO:0000313" key="3">
    <source>
        <dbReference type="Proteomes" id="UP001066276"/>
    </source>
</evidence>
<dbReference type="AlphaFoldDB" id="A0AAV7LU48"/>
<proteinExistence type="predicted"/>
<organism evidence="2 3">
    <name type="scientific">Pleurodeles waltl</name>
    <name type="common">Iberian ribbed newt</name>
    <dbReference type="NCBI Taxonomy" id="8319"/>
    <lineage>
        <taxon>Eukaryota</taxon>
        <taxon>Metazoa</taxon>
        <taxon>Chordata</taxon>
        <taxon>Craniata</taxon>
        <taxon>Vertebrata</taxon>
        <taxon>Euteleostomi</taxon>
        <taxon>Amphibia</taxon>
        <taxon>Batrachia</taxon>
        <taxon>Caudata</taxon>
        <taxon>Salamandroidea</taxon>
        <taxon>Salamandridae</taxon>
        <taxon>Pleurodelinae</taxon>
        <taxon>Pleurodeles</taxon>
    </lineage>
</organism>
<name>A0AAV7LU48_PLEWA</name>
<dbReference type="EMBL" id="JANPWB010000015">
    <property type="protein sequence ID" value="KAJ1092338.1"/>
    <property type="molecule type" value="Genomic_DNA"/>
</dbReference>
<keyword evidence="3" id="KW-1185">Reference proteome</keyword>
<feature type="region of interest" description="Disordered" evidence="1">
    <location>
        <begin position="1"/>
        <end position="40"/>
    </location>
</feature>
<dbReference type="Proteomes" id="UP001066276">
    <property type="component" value="Chromosome 11"/>
</dbReference>
<feature type="compositionally biased region" description="Basic and acidic residues" evidence="1">
    <location>
        <begin position="11"/>
        <end position="27"/>
    </location>
</feature>
<gene>
    <name evidence="2" type="ORF">NDU88_005449</name>
</gene>
<reference evidence="2" key="1">
    <citation type="journal article" date="2022" name="bioRxiv">
        <title>Sequencing and chromosome-scale assembly of the giantPleurodeles waltlgenome.</title>
        <authorList>
            <person name="Brown T."/>
            <person name="Elewa A."/>
            <person name="Iarovenko S."/>
            <person name="Subramanian E."/>
            <person name="Araus A.J."/>
            <person name="Petzold A."/>
            <person name="Susuki M."/>
            <person name="Suzuki K.-i.T."/>
            <person name="Hayashi T."/>
            <person name="Toyoda A."/>
            <person name="Oliveira C."/>
            <person name="Osipova E."/>
            <person name="Leigh N.D."/>
            <person name="Simon A."/>
            <person name="Yun M.H."/>
        </authorList>
    </citation>
    <scope>NUCLEOTIDE SEQUENCE</scope>
    <source>
        <strain evidence="2">20211129_DDA</strain>
        <tissue evidence="2">Liver</tissue>
    </source>
</reference>
<sequence length="74" mass="8146">MELPSCSVTELPRRQQDGEAVRVRGRADVSGLRSGINSSQRSGELRLSSHLYGSCWAATRGEERYGTSSQDTMK</sequence>
<accession>A0AAV7LU48</accession>
<comment type="caution">
    <text evidence="2">The sequence shown here is derived from an EMBL/GenBank/DDBJ whole genome shotgun (WGS) entry which is preliminary data.</text>
</comment>
<protein>
    <submittedName>
        <fullName evidence="2">Uncharacterized protein</fullName>
    </submittedName>
</protein>
<evidence type="ECO:0000313" key="2">
    <source>
        <dbReference type="EMBL" id="KAJ1092338.1"/>
    </source>
</evidence>
<evidence type="ECO:0000256" key="1">
    <source>
        <dbReference type="SAM" id="MobiDB-lite"/>
    </source>
</evidence>